<dbReference type="Proteomes" id="UP001075704">
    <property type="component" value="Unassembled WGS sequence"/>
</dbReference>
<feature type="transmembrane region" description="Helical" evidence="1">
    <location>
        <begin position="406"/>
        <end position="430"/>
    </location>
</feature>
<dbReference type="EMBL" id="JAPUAC010000007">
    <property type="protein sequence ID" value="MCZ2654692.1"/>
    <property type="molecule type" value="Genomic_DNA"/>
</dbReference>
<evidence type="ECO:0000313" key="3">
    <source>
        <dbReference type="Proteomes" id="UP001075704"/>
    </source>
</evidence>
<protein>
    <submittedName>
        <fullName evidence="2">Oligosaccharide repeat unit polymerase</fullName>
    </submittedName>
</protein>
<reference evidence="2" key="1">
    <citation type="submission" date="2022-12" db="EMBL/GenBank/DDBJ databases">
        <title>Development of a Multilocus Sequence Typing Scheme for Bacteroides fragilis Based on Whole Genome Sequencing Data and Clinical Application.</title>
        <authorList>
            <person name="Nielsen F.D."/>
            <person name="Justesen U.S."/>
        </authorList>
    </citation>
    <scope>NUCLEOTIDE SEQUENCE</scope>
    <source>
        <strain evidence="2">BF_BC_ODE_DK_2015_2</strain>
    </source>
</reference>
<keyword evidence="1" id="KW-1133">Transmembrane helix</keyword>
<proteinExistence type="predicted"/>
<feature type="transmembrane region" description="Helical" evidence="1">
    <location>
        <begin position="43"/>
        <end position="65"/>
    </location>
</feature>
<comment type="caution">
    <text evidence="2">The sequence shown here is derived from an EMBL/GenBank/DDBJ whole genome shotgun (WGS) entry which is preliminary data.</text>
</comment>
<keyword evidence="1" id="KW-0812">Transmembrane</keyword>
<dbReference type="RefSeq" id="WP_234185060.1">
    <property type="nucleotide sequence ID" value="NZ_JAPUAC010000007.1"/>
</dbReference>
<feature type="transmembrane region" description="Helical" evidence="1">
    <location>
        <begin position="157"/>
        <end position="181"/>
    </location>
</feature>
<feature type="transmembrane region" description="Helical" evidence="1">
    <location>
        <begin position="212"/>
        <end position="228"/>
    </location>
</feature>
<feature type="transmembrane region" description="Helical" evidence="1">
    <location>
        <begin position="118"/>
        <end position="137"/>
    </location>
</feature>
<gene>
    <name evidence="2" type="ORF">O1422_11030</name>
</gene>
<accession>A0ABD4VTR7</accession>
<feature type="transmembrane region" description="Helical" evidence="1">
    <location>
        <begin position="374"/>
        <end position="394"/>
    </location>
</feature>
<feature type="transmembrane region" description="Helical" evidence="1">
    <location>
        <begin position="341"/>
        <end position="362"/>
    </location>
</feature>
<name>A0ABD4VTR7_BACFG</name>
<evidence type="ECO:0000313" key="2">
    <source>
        <dbReference type="EMBL" id="MCZ2654692.1"/>
    </source>
</evidence>
<sequence length="439" mass="50545">MNRFEFGELIYDNVGIYIIVFLCTTWLYYIVFKPFFISLLDPFIITQFFSLFATVSVLFLGIIGVVDIDCLLQFSFTQLAFWIGLYSFKPKVLNNNVEKLTEIKRVLFLNHRISKQTIGLYIYFSIIFILLQLFVYVKFGIPLFLASRLSLFEGSGGWGILGRILGTLNVIVFVGSCYVRLFYSNIRFLRFYSVFVILFVLVTYTLSGSKSTFIGLLNLYFLFLLLYDQSKIKKIRKYELSLLLSIAIGALGIIMIQNGAESPLVLLFDRIVGSGDTFYQGYFPNNIMQIKGNAFTLLFADILGSYRIVDWASLPRPIGMQLYSLIYNVDLDMGGNARHNFLGLICFGYLGSFLFSYIIGWLVSYIRNKLYSKFYFKGFLLGSFYVLLLQGVIVSETDFTMFVSQLNSLFITYFFLFLLFLLWVGISFLVGKCELIFSK</sequence>
<evidence type="ECO:0000256" key="1">
    <source>
        <dbReference type="SAM" id="Phobius"/>
    </source>
</evidence>
<keyword evidence="1" id="KW-0472">Membrane</keyword>
<feature type="transmembrane region" description="Helical" evidence="1">
    <location>
        <begin position="14"/>
        <end position="31"/>
    </location>
</feature>
<dbReference type="AlphaFoldDB" id="A0ABD4VTR7"/>
<feature type="transmembrane region" description="Helical" evidence="1">
    <location>
        <begin position="240"/>
        <end position="260"/>
    </location>
</feature>
<organism evidence="2 3">
    <name type="scientific">Bacteroides fragilis</name>
    <dbReference type="NCBI Taxonomy" id="817"/>
    <lineage>
        <taxon>Bacteria</taxon>
        <taxon>Pseudomonadati</taxon>
        <taxon>Bacteroidota</taxon>
        <taxon>Bacteroidia</taxon>
        <taxon>Bacteroidales</taxon>
        <taxon>Bacteroidaceae</taxon>
        <taxon>Bacteroides</taxon>
    </lineage>
</organism>
<feature type="transmembrane region" description="Helical" evidence="1">
    <location>
        <begin position="188"/>
        <end position="206"/>
    </location>
</feature>